<protein>
    <submittedName>
        <fullName evidence="4">Uncharacterized protein</fullName>
    </submittedName>
</protein>
<dbReference type="PANTHER" id="PTHR24173:SF74">
    <property type="entry name" value="ANKYRIN REPEAT DOMAIN-CONTAINING PROTEIN 16"/>
    <property type="match status" value="1"/>
</dbReference>
<accession>A0AAW0X0Z9</accession>
<dbReference type="Gene3D" id="1.25.40.20">
    <property type="entry name" value="Ankyrin repeat-containing domain"/>
    <property type="match status" value="2"/>
</dbReference>
<evidence type="ECO:0000256" key="1">
    <source>
        <dbReference type="ARBA" id="ARBA00022737"/>
    </source>
</evidence>
<dbReference type="InterPro" id="IPR002110">
    <property type="entry name" value="Ankyrin_rpt"/>
</dbReference>
<reference evidence="4 5" key="1">
    <citation type="journal article" date="2024" name="BMC Genomics">
        <title>Genome assembly of redclaw crayfish (Cherax quadricarinatus) provides insights into its immune adaptation and hypoxia tolerance.</title>
        <authorList>
            <person name="Liu Z."/>
            <person name="Zheng J."/>
            <person name="Li H."/>
            <person name="Fang K."/>
            <person name="Wang S."/>
            <person name="He J."/>
            <person name="Zhou D."/>
            <person name="Weng S."/>
            <person name="Chi M."/>
            <person name="Gu Z."/>
            <person name="He J."/>
            <person name="Li F."/>
            <person name="Wang M."/>
        </authorList>
    </citation>
    <scope>NUCLEOTIDE SEQUENCE [LARGE SCALE GENOMIC DNA]</scope>
    <source>
        <strain evidence="4">ZL_2023a</strain>
    </source>
</reference>
<dbReference type="Proteomes" id="UP001445076">
    <property type="component" value="Unassembled WGS sequence"/>
</dbReference>
<dbReference type="PROSITE" id="PS50297">
    <property type="entry name" value="ANK_REP_REGION"/>
    <property type="match status" value="2"/>
</dbReference>
<gene>
    <name evidence="4" type="ORF">OTU49_004368</name>
</gene>
<dbReference type="AlphaFoldDB" id="A0AAW0X0Z9"/>
<sequence length="800" mass="90565">MEYLLKQLQGPEAWRASWYSSERNHDNLTRLLVRASYRGATLTAAFIQQRGGSVTSLTASGHTALHIALDAGHMQTVECLVRHMGANLFLCDGLGRLPLLLCPQDKRDQLLEDALCQAYRVLDFRMGKIRSGLEKQNLAYVMVLMAVLYNEADFFSSEANLPCMKHGLFPDVHLSSERTTSLSTEADLSSVETFPSRKWKEVFLQMAIMLRQIEERQFLDDNWLKDLLSCLSQKRIERNDTVTAAEVNDDLDLDEELFFLLIEELKKKHHSLSSENHKKDPELEDLLNSTLHRALRLCCECDLLLLTHLLFTVAAVPVDEIIDPVSGSTALHIVASHGRIGLMDYLLSRNASPSVLDHAGRTPAHLAYMFGHSAVGDCLCEGFEESRSKAGNCPKDLLVAFKKYLKMYHLEKNIRVPMHELNDPLALTRAHLQQFKWKWRSNFQRAVKNLHVDFTSGEAQEVQTILTEEIKKILSDQARINPLWEGDLQVLGSSADNLRLYAPDEFDCNVVLKKISGFPGGGLKVKHTPFPREVAEMKGYSTCVCVTAVNESLKSYIDGPNIVRLFSNDFLKCLENFKFSDNRLSFVPPGTRKTQVGISVSFAWEGSEFPLLLIEVDIVPILKIPWPGSQQRPPMTPPDVDTLYISNTGDGEWRYSFAAIESRIFRALPGNRRLVFLACKLLIVTLKVVSWAPRDVKELFTYWNGRRFKIPAPAGFILKNTFLQEMEDVKDNAEWDTQKLYERMCSVFSRMCIRDYDVTSGTTRYFHGKVHAYFGGNTEKPSIGLAAPEILAFLESLKAS</sequence>
<keyword evidence="1" id="KW-0677">Repeat</keyword>
<dbReference type="PROSITE" id="PS50088">
    <property type="entry name" value="ANK_REPEAT"/>
    <property type="match status" value="2"/>
</dbReference>
<name>A0AAW0X0Z9_CHEQU</name>
<keyword evidence="5" id="KW-1185">Reference proteome</keyword>
<dbReference type="SUPFAM" id="SSF48403">
    <property type="entry name" value="Ankyrin repeat"/>
    <property type="match status" value="2"/>
</dbReference>
<evidence type="ECO:0000313" key="4">
    <source>
        <dbReference type="EMBL" id="KAK8738041.1"/>
    </source>
</evidence>
<evidence type="ECO:0000256" key="2">
    <source>
        <dbReference type="ARBA" id="ARBA00023043"/>
    </source>
</evidence>
<dbReference type="PANTHER" id="PTHR24173">
    <property type="entry name" value="ANKYRIN REPEAT CONTAINING"/>
    <property type="match status" value="1"/>
</dbReference>
<feature type="repeat" description="ANK" evidence="3">
    <location>
        <begin position="326"/>
        <end position="358"/>
    </location>
</feature>
<evidence type="ECO:0000313" key="5">
    <source>
        <dbReference type="Proteomes" id="UP001445076"/>
    </source>
</evidence>
<dbReference type="Gene3D" id="3.30.460.90">
    <property type="match status" value="1"/>
</dbReference>
<dbReference type="InterPro" id="IPR036770">
    <property type="entry name" value="Ankyrin_rpt-contain_sf"/>
</dbReference>
<organism evidence="4 5">
    <name type="scientific">Cherax quadricarinatus</name>
    <name type="common">Australian red claw crayfish</name>
    <dbReference type="NCBI Taxonomy" id="27406"/>
    <lineage>
        <taxon>Eukaryota</taxon>
        <taxon>Metazoa</taxon>
        <taxon>Ecdysozoa</taxon>
        <taxon>Arthropoda</taxon>
        <taxon>Crustacea</taxon>
        <taxon>Multicrustacea</taxon>
        <taxon>Malacostraca</taxon>
        <taxon>Eumalacostraca</taxon>
        <taxon>Eucarida</taxon>
        <taxon>Decapoda</taxon>
        <taxon>Pleocyemata</taxon>
        <taxon>Astacidea</taxon>
        <taxon>Parastacoidea</taxon>
        <taxon>Parastacidae</taxon>
        <taxon>Cherax</taxon>
    </lineage>
</organism>
<dbReference type="EMBL" id="JARKIK010000041">
    <property type="protein sequence ID" value="KAK8738041.1"/>
    <property type="molecule type" value="Genomic_DNA"/>
</dbReference>
<evidence type="ECO:0000256" key="3">
    <source>
        <dbReference type="PROSITE-ProRule" id="PRU00023"/>
    </source>
</evidence>
<comment type="caution">
    <text evidence="4">The sequence shown here is derived from an EMBL/GenBank/DDBJ whole genome shotgun (WGS) entry which is preliminary data.</text>
</comment>
<keyword evidence="2 3" id="KW-0040">ANK repeat</keyword>
<proteinExistence type="predicted"/>
<dbReference type="Pfam" id="PF00023">
    <property type="entry name" value="Ank"/>
    <property type="match status" value="2"/>
</dbReference>
<feature type="repeat" description="ANK" evidence="3">
    <location>
        <begin position="60"/>
        <end position="93"/>
    </location>
</feature>
<dbReference type="SMART" id="SM00248">
    <property type="entry name" value="ANK"/>
    <property type="match status" value="2"/>
</dbReference>